<sequence length="217" mass="23703">MKNDDLHGNAPDEAGVALLLIDVINDLDFPDGEQLLGHALPMAHRIVALKREARRLGIPVVYVNDNFGRWQSNFHAQVEHCLRDDVPGRPIVELLAPGEEDYFVLKPKHSGFFSTTLDILLEYLKAESLILTGIAGNICVLFTANDAYMRDFSLFVPGDCVASNTEEENRYALEQMGRVLKADTRPSTELDLGGFARPAARAPGGRRSGGRGTGGDG</sequence>
<dbReference type="AlphaFoldDB" id="A0A518HAF9"/>
<dbReference type="OrthoDB" id="4305745at2"/>
<feature type="region of interest" description="Disordered" evidence="2">
    <location>
        <begin position="189"/>
        <end position="217"/>
    </location>
</feature>
<dbReference type="Proteomes" id="UP000317835">
    <property type="component" value="Chromosome"/>
</dbReference>
<dbReference type="GO" id="GO:0008908">
    <property type="term" value="F:isochorismatase activity"/>
    <property type="evidence" value="ECO:0007669"/>
    <property type="project" value="UniProtKB-EC"/>
</dbReference>
<dbReference type="PRINTS" id="PR01398">
    <property type="entry name" value="ISCHRISMTASE"/>
</dbReference>
<feature type="domain" description="Isochorismatase-like" evidence="3">
    <location>
        <begin position="17"/>
        <end position="176"/>
    </location>
</feature>
<protein>
    <submittedName>
        <fullName evidence="4">Isochorismatase</fullName>
        <ecNumber evidence="4">3.3.2.1</ecNumber>
    </submittedName>
</protein>
<dbReference type="InterPro" id="IPR016291">
    <property type="entry name" value="Isochorismatase"/>
</dbReference>
<organism evidence="4 5">
    <name type="scientific">Tautonia plasticadhaerens</name>
    <dbReference type="NCBI Taxonomy" id="2527974"/>
    <lineage>
        <taxon>Bacteria</taxon>
        <taxon>Pseudomonadati</taxon>
        <taxon>Planctomycetota</taxon>
        <taxon>Planctomycetia</taxon>
        <taxon>Isosphaerales</taxon>
        <taxon>Isosphaeraceae</taxon>
        <taxon>Tautonia</taxon>
    </lineage>
</organism>
<accession>A0A518HAF9</accession>
<feature type="compositionally biased region" description="Low complexity" evidence="2">
    <location>
        <begin position="193"/>
        <end position="205"/>
    </location>
</feature>
<dbReference type="EC" id="3.3.2.1" evidence="4"/>
<dbReference type="Pfam" id="PF00857">
    <property type="entry name" value="Isochorismatase"/>
    <property type="match status" value="1"/>
</dbReference>
<dbReference type="InterPro" id="IPR050272">
    <property type="entry name" value="Isochorismatase-like_hydrls"/>
</dbReference>
<proteinExistence type="predicted"/>
<evidence type="ECO:0000313" key="5">
    <source>
        <dbReference type="Proteomes" id="UP000317835"/>
    </source>
</evidence>
<dbReference type="RefSeq" id="WP_145275866.1">
    <property type="nucleotide sequence ID" value="NZ_CP036426.1"/>
</dbReference>
<dbReference type="SUPFAM" id="SSF52499">
    <property type="entry name" value="Isochorismatase-like hydrolases"/>
    <property type="match status" value="1"/>
</dbReference>
<evidence type="ECO:0000256" key="2">
    <source>
        <dbReference type="SAM" id="MobiDB-lite"/>
    </source>
</evidence>
<dbReference type="InterPro" id="IPR000868">
    <property type="entry name" value="Isochorismatase-like_dom"/>
</dbReference>
<evidence type="ECO:0000259" key="3">
    <source>
        <dbReference type="Pfam" id="PF00857"/>
    </source>
</evidence>
<dbReference type="EMBL" id="CP036426">
    <property type="protein sequence ID" value="QDV37819.1"/>
    <property type="molecule type" value="Genomic_DNA"/>
</dbReference>
<gene>
    <name evidence="4" type="primary">dhbB</name>
    <name evidence="4" type="ORF">ElP_57660</name>
</gene>
<dbReference type="PANTHER" id="PTHR43540">
    <property type="entry name" value="PEROXYUREIDOACRYLATE/UREIDOACRYLATE AMIDOHYDROLASE-RELATED"/>
    <property type="match status" value="1"/>
</dbReference>
<dbReference type="CDD" id="cd00431">
    <property type="entry name" value="cysteine_hydrolases"/>
    <property type="match status" value="1"/>
</dbReference>
<dbReference type="PANTHER" id="PTHR43540:SF6">
    <property type="entry name" value="ISOCHORISMATASE-LIKE DOMAIN-CONTAINING PROTEIN"/>
    <property type="match status" value="1"/>
</dbReference>
<reference evidence="4 5" key="1">
    <citation type="submission" date="2019-02" db="EMBL/GenBank/DDBJ databases">
        <title>Deep-cultivation of Planctomycetes and their phenomic and genomic characterization uncovers novel biology.</title>
        <authorList>
            <person name="Wiegand S."/>
            <person name="Jogler M."/>
            <person name="Boedeker C."/>
            <person name="Pinto D."/>
            <person name="Vollmers J."/>
            <person name="Rivas-Marin E."/>
            <person name="Kohn T."/>
            <person name="Peeters S.H."/>
            <person name="Heuer A."/>
            <person name="Rast P."/>
            <person name="Oberbeckmann S."/>
            <person name="Bunk B."/>
            <person name="Jeske O."/>
            <person name="Meyerdierks A."/>
            <person name="Storesund J.E."/>
            <person name="Kallscheuer N."/>
            <person name="Luecker S."/>
            <person name="Lage O.M."/>
            <person name="Pohl T."/>
            <person name="Merkel B.J."/>
            <person name="Hornburger P."/>
            <person name="Mueller R.-W."/>
            <person name="Bruemmer F."/>
            <person name="Labrenz M."/>
            <person name="Spormann A.M."/>
            <person name="Op den Camp H."/>
            <person name="Overmann J."/>
            <person name="Amann R."/>
            <person name="Jetten M.S.M."/>
            <person name="Mascher T."/>
            <person name="Medema M.H."/>
            <person name="Devos D.P."/>
            <person name="Kaster A.-K."/>
            <person name="Ovreas L."/>
            <person name="Rohde M."/>
            <person name="Galperin M.Y."/>
            <person name="Jogler C."/>
        </authorList>
    </citation>
    <scope>NUCLEOTIDE SEQUENCE [LARGE SCALE GENOMIC DNA]</scope>
    <source>
        <strain evidence="4 5">ElP</strain>
    </source>
</reference>
<keyword evidence="5" id="KW-1185">Reference proteome</keyword>
<name>A0A518HAF9_9BACT</name>
<dbReference type="KEGG" id="tpla:ElP_57660"/>
<dbReference type="InterPro" id="IPR036380">
    <property type="entry name" value="Isochorismatase-like_sf"/>
</dbReference>
<dbReference type="Gene3D" id="3.40.50.850">
    <property type="entry name" value="Isochorismatase-like"/>
    <property type="match status" value="1"/>
</dbReference>
<evidence type="ECO:0000256" key="1">
    <source>
        <dbReference type="ARBA" id="ARBA00022801"/>
    </source>
</evidence>
<keyword evidence="1 4" id="KW-0378">Hydrolase</keyword>
<feature type="compositionally biased region" description="Gly residues" evidence="2">
    <location>
        <begin position="206"/>
        <end position="217"/>
    </location>
</feature>
<evidence type="ECO:0000313" key="4">
    <source>
        <dbReference type="EMBL" id="QDV37819.1"/>
    </source>
</evidence>